<evidence type="ECO:0000259" key="2">
    <source>
        <dbReference type="PROSITE" id="PS51390"/>
    </source>
</evidence>
<dbReference type="SMART" id="SM00217">
    <property type="entry name" value="WAP"/>
    <property type="match status" value="1"/>
</dbReference>
<dbReference type="InterPro" id="IPR008197">
    <property type="entry name" value="WAP_dom"/>
</dbReference>
<evidence type="ECO:0000313" key="4">
    <source>
        <dbReference type="Proteomes" id="UP000014500"/>
    </source>
</evidence>
<dbReference type="SUPFAM" id="SSF57256">
    <property type="entry name" value="Elafin-like"/>
    <property type="match status" value="1"/>
</dbReference>
<organism evidence="3 4">
    <name type="scientific">Strigamia maritima</name>
    <name type="common">European centipede</name>
    <name type="synonym">Geophilus maritimus</name>
    <dbReference type="NCBI Taxonomy" id="126957"/>
    <lineage>
        <taxon>Eukaryota</taxon>
        <taxon>Metazoa</taxon>
        <taxon>Ecdysozoa</taxon>
        <taxon>Arthropoda</taxon>
        <taxon>Myriapoda</taxon>
        <taxon>Chilopoda</taxon>
        <taxon>Pleurostigmophora</taxon>
        <taxon>Geophilomorpha</taxon>
        <taxon>Linotaeniidae</taxon>
        <taxon>Strigamia</taxon>
    </lineage>
</organism>
<feature type="domain" description="WAP" evidence="2">
    <location>
        <begin position="139"/>
        <end position="184"/>
    </location>
</feature>
<dbReference type="EMBL" id="JH431816">
    <property type="status" value="NOT_ANNOTATED_CDS"/>
    <property type="molecule type" value="Genomic_DNA"/>
</dbReference>
<dbReference type="PROSITE" id="PS51390">
    <property type="entry name" value="WAP"/>
    <property type="match status" value="1"/>
</dbReference>
<dbReference type="Pfam" id="PF00095">
    <property type="entry name" value="WAP"/>
    <property type="match status" value="1"/>
</dbReference>
<dbReference type="CDD" id="cd00199">
    <property type="entry name" value="WAP"/>
    <property type="match status" value="1"/>
</dbReference>
<evidence type="ECO:0000313" key="3">
    <source>
        <dbReference type="EnsemblMetazoa" id="SMAR007962-PA"/>
    </source>
</evidence>
<dbReference type="AlphaFoldDB" id="T1J306"/>
<reference evidence="3" key="2">
    <citation type="submission" date="2015-02" db="UniProtKB">
        <authorList>
            <consortium name="EnsemblMetazoa"/>
        </authorList>
    </citation>
    <scope>IDENTIFICATION</scope>
</reference>
<feature type="chain" id="PRO_5004590256" description="WAP domain-containing protein" evidence="1">
    <location>
        <begin position="21"/>
        <end position="187"/>
    </location>
</feature>
<dbReference type="HOGENOM" id="CLU_1449438_0_0_1"/>
<keyword evidence="1" id="KW-0732">Signal</keyword>
<dbReference type="EnsemblMetazoa" id="SMAR007962-RA">
    <property type="protein sequence ID" value="SMAR007962-PA"/>
    <property type="gene ID" value="SMAR007962"/>
</dbReference>
<dbReference type="GO" id="GO:0030414">
    <property type="term" value="F:peptidase inhibitor activity"/>
    <property type="evidence" value="ECO:0007669"/>
    <property type="project" value="InterPro"/>
</dbReference>
<dbReference type="GO" id="GO:0005576">
    <property type="term" value="C:extracellular region"/>
    <property type="evidence" value="ECO:0007669"/>
    <property type="project" value="InterPro"/>
</dbReference>
<accession>T1J306</accession>
<sequence length="187" mass="21176">MRTSITTSFFLLFLFGISDSCFLIPFLHTTTVSTPAGNRTRREADPKREKFFLIPFWHTTPVTTPAGNRTRRETDTKSEKFFLVPFWHTTPVTTPAANRTRRETDTKSEKFFLVPFWRTTPVTTPAANRAARQTDTKITARKPGDCPKIFVMNPWCPVCSEDSQCPGIQKCCPDSGKKCCFAVLLTG</sequence>
<name>T1J306_STRMM</name>
<protein>
    <recommendedName>
        <fullName evidence="2">WAP domain-containing protein</fullName>
    </recommendedName>
</protein>
<feature type="signal peptide" evidence="1">
    <location>
        <begin position="1"/>
        <end position="20"/>
    </location>
</feature>
<dbReference type="Proteomes" id="UP000014500">
    <property type="component" value="Unassembled WGS sequence"/>
</dbReference>
<evidence type="ECO:0000256" key="1">
    <source>
        <dbReference type="SAM" id="SignalP"/>
    </source>
</evidence>
<dbReference type="InterPro" id="IPR036645">
    <property type="entry name" value="Elafin-like_sf"/>
</dbReference>
<reference evidence="4" key="1">
    <citation type="submission" date="2011-05" db="EMBL/GenBank/DDBJ databases">
        <authorList>
            <person name="Richards S.R."/>
            <person name="Qu J."/>
            <person name="Jiang H."/>
            <person name="Jhangiani S.N."/>
            <person name="Agravi P."/>
            <person name="Goodspeed R."/>
            <person name="Gross S."/>
            <person name="Mandapat C."/>
            <person name="Jackson L."/>
            <person name="Mathew T."/>
            <person name="Pu L."/>
            <person name="Thornton R."/>
            <person name="Saada N."/>
            <person name="Wilczek-Boney K.B."/>
            <person name="Lee S."/>
            <person name="Kovar C."/>
            <person name="Wu Y."/>
            <person name="Scherer S.E."/>
            <person name="Worley K.C."/>
            <person name="Muzny D.M."/>
            <person name="Gibbs R."/>
        </authorList>
    </citation>
    <scope>NUCLEOTIDE SEQUENCE</scope>
    <source>
        <strain evidence="4">Brora</strain>
    </source>
</reference>
<proteinExistence type="predicted"/>
<keyword evidence="4" id="KW-1185">Reference proteome</keyword>